<dbReference type="InterPro" id="IPR013797">
    <property type="entry name" value="Maltooligo_trehalose_synth_4"/>
</dbReference>
<sequence length="851" mass="93612">MCIPTATYRVQFRNGMTFDRLTTHISYLKQLGISHLYASPIFTATDGSSHGYDVTDANEIDPAIGGRAGFDRMVDALKAEGLGLILDIVPNHMAASLENRWWYDVVENGPASAYSGHFDIDWSRRLTLPVLDTSFEAALEGNEIGVGRDPSTGKPSLTYRGSFFPLAPYSYAGRSEEIMKAADRETIAALHDEQAYQLIPWRDVPRALSYRRFFEIAGLVGVRVEDRQVFDDTHRLILELVRSGAVQGLRIDHVDGLTDPKAYLDRLRAAVGPDCYLTVEKILGDDETLPADWPVSGTTGYEFISAISDALVDGDNVGRLRQRYEALTGHSVDGSADVHAAKRLLLEKNFVGELTRLGDLVLEAAEIERYDMAELERSARAAVTELLIAFPRYRTYGTETGLTSEDADLLETARSTIQVEDGSPISQALDVGLRLLKGSVSVDARPVAASFRTRFQQLTGPLMAKSVEDTVFFRDNAVLALNEVGSEAAQAQFSIERFHEKMRMRARHWPHALSATSTHDTKRGEDARARLYALTEMPDVWAQAVDRWQSMNSGALANAEKSRAPEPNVEWMLYQALAGVWPVETGVADAASLKALEERFIPYVEKALREAKLRTSWLEPDEDYEASVIAYARHLLSPDNRRFLEDFTETIVPLARAGFVNSLSQTVIKLMAPGVPDVYQGSEALDLSLVDPDNRRLPDFASLDSNLATAEVTNLDLSDPGSWARLKQALVARLLTLRRDDPGLFATGAYTPLAASGAAADAVIAFARTDGARAVIIAGPRLVGRTLRQQSIVGLPELLSDVEISLPTPLADRRYRDLWSGRSRFVGNSIQAIAEASPVPFLVLVSDEPAA</sequence>
<dbReference type="InterPro" id="IPR012767">
    <property type="entry name" value="Trehalose_TreY"/>
</dbReference>
<feature type="domain" description="Glycosyl hydrolase family 13 catalytic" evidence="1">
    <location>
        <begin position="6"/>
        <end position="420"/>
    </location>
</feature>
<dbReference type="EMBL" id="STGV01000001">
    <property type="protein sequence ID" value="THV25200.1"/>
    <property type="molecule type" value="Genomic_DNA"/>
</dbReference>
<dbReference type="AlphaFoldDB" id="A0A4S8P4Z4"/>
<proteinExistence type="predicted"/>
<organism evidence="2 3">
    <name type="scientific">Peteryoungia ipomoeae</name>
    <dbReference type="NCBI Taxonomy" id="1210932"/>
    <lineage>
        <taxon>Bacteria</taxon>
        <taxon>Pseudomonadati</taxon>
        <taxon>Pseudomonadota</taxon>
        <taxon>Alphaproteobacteria</taxon>
        <taxon>Hyphomicrobiales</taxon>
        <taxon>Rhizobiaceae</taxon>
        <taxon>Peteryoungia</taxon>
    </lineage>
</organism>
<dbReference type="GO" id="GO:0030980">
    <property type="term" value="P:alpha-glucan catabolic process"/>
    <property type="evidence" value="ECO:0007669"/>
    <property type="project" value="TreeGrafter"/>
</dbReference>
<gene>
    <name evidence="2" type="primary">treY</name>
    <name evidence="2" type="ORF">FAA97_03065</name>
</gene>
<name>A0A4S8P4Z4_9HYPH</name>
<reference evidence="2 3" key="1">
    <citation type="submission" date="2019-04" db="EMBL/GenBank/DDBJ databases">
        <title>Genome sequence of strain shin9-1.</title>
        <authorList>
            <person name="Gao J."/>
            <person name="Sun J."/>
        </authorList>
    </citation>
    <scope>NUCLEOTIDE SEQUENCE [LARGE SCALE GENOMIC DNA]</scope>
    <source>
        <strain evidence="3">shin9-1</strain>
    </source>
</reference>
<dbReference type="GO" id="GO:0047470">
    <property type="term" value="F:(1,4)-alpha-D-glucan 1-alpha-D-glucosylmutase activity"/>
    <property type="evidence" value="ECO:0007669"/>
    <property type="project" value="TreeGrafter"/>
</dbReference>
<dbReference type="NCBIfam" id="TIGR02401">
    <property type="entry name" value="trehalose_TreY"/>
    <property type="match status" value="1"/>
</dbReference>
<dbReference type="InterPro" id="IPR017853">
    <property type="entry name" value="GH"/>
</dbReference>
<dbReference type="OrthoDB" id="9761577at2"/>
<dbReference type="Gene3D" id="3.30.1590.10">
    <property type="entry name" value="Maltooligosyl trehalose synthase, domain 2"/>
    <property type="match status" value="1"/>
</dbReference>
<dbReference type="InterPro" id="IPR006047">
    <property type="entry name" value="GH13_cat_dom"/>
</dbReference>
<dbReference type="GO" id="GO:0005992">
    <property type="term" value="P:trehalose biosynthetic process"/>
    <property type="evidence" value="ECO:0007669"/>
    <property type="project" value="TreeGrafter"/>
</dbReference>
<dbReference type="RefSeq" id="WP_136597047.1">
    <property type="nucleotide sequence ID" value="NZ_STGV01000001.1"/>
</dbReference>
<evidence type="ECO:0000313" key="2">
    <source>
        <dbReference type="EMBL" id="THV25200.1"/>
    </source>
</evidence>
<keyword evidence="3" id="KW-1185">Reference proteome</keyword>
<dbReference type="Gene3D" id="3.20.20.80">
    <property type="entry name" value="Glycosidases"/>
    <property type="match status" value="1"/>
</dbReference>
<dbReference type="PANTHER" id="PTHR10357:SF216">
    <property type="entry name" value="MALTOOLIGOSYL TREHALOSE SYNTHASE-RELATED"/>
    <property type="match status" value="1"/>
</dbReference>
<dbReference type="SUPFAM" id="SSF51445">
    <property type="entry name" value="(Trans)glycosidases"/>
    <property type="match status" value="1"/>
</dbReference>
<evidence type="ECO:0000259" key="1">
    <source>
        <dbReference type="SMART" id="SM00642"/>
    </source>
</evidence>
<dbReference type="CDD" id="cd11336">
    <property type="entry name" value="AmyAc_MTSase"/>
    <property type="match status" value="1"/>
</dbReference>
<dbReference type="Pfam" id="PF00128">
    <property type="entry name" value="Alpha-amylase"/>
    <property type="match status" value="1"/>
</dbReference>
<dbReference type="SMART" id="SM00642">
    <property type="entry name" value="Aamy"/>
    <property type="match status" value="1"/>
</dbReference>
<dbReference type="Proteomes" id="UP000308828">
    <property type="component" value="Unassembled WGS sequence"/>
</dbReference>
<protein>
    <submittedName>
        <fullName evidence="2">Malto-oligosyltrehalose synthase</fullName>
    </submittedName>
</protein>
<accession>A0A4S8P4Z4</accession>
<dbReference type="Gene3D" id="1.10.10.470">
    <property type="entry name" value="Maltooligosyl trehalose synthase, domain 4"/>
    <property type="match status" value="1"/>
</dbReference>
<dbReference type="PANTHER" id="PTHR10357">
    <property type="entry name" value="ALPHA-AMYLASE FAMILY MEMBER"/>
    <property type="match status" value="1"/>
</dbReference>
<dbReference type="Gene3D" id="1.10.150.200">
    <property type="entry name" value="Maltooligosyl trehalose synthase, domain 3"/>
    <property type="match status" value="1"/>
</dbReference>
<evidence type="ECO:0000313" key="3">
    <source>
        <dbReference type="Proteomes" id="UP000308828"/>
    </source>
</evidence>
<comment type="caution">
    <text evidence="2">The sequence shown here is derived from an EMBL/GenBank/DDBJ whole genome shotgun (WGS) entry which is preliminary data.</text>
</comment>